<dbReference type="InParanoid" id="A0A6P8HPI1"/>
<feature type="disulfide bond" evidence="2">
    <location>
        <begin position="167"/>
        <end position="176"/>
    </location>
</feature>
<feature type="disulfide bond" evidence="2">
    <location>
        <begin position="148"/>
        <end position="165"/>
    </location>
</feature>
<evidence type="ECO:0000256" key="2">
    <source>
        <dbReference type="PROSITE-ProRule" id="PRU00076"/>
    </source>
</evidence>
<dbReference type="PROSITE" id="PS50022">
    <property type="entry name" value="FA58C_3"/>
    <property type="match status" value="1"/>
</dbReference>
<dbReference type="Gene3D" id="2.10.25.10">
    <property type="entry name" value="Laminin"/>
    <property type="match status" value="1"/>
</dbReference>
<dbReference type="GeneID" id="116294770"/>
<sequence>MVGVIYESHEIENLALNTPKILSSIFLITFLIFASWEAQEIIYLASNTSILRDVKHGLHFANFVKHRFKYLKVTPFMSSLIPNQKKCQVFCVQNLQCLSLNVAVFPNSDDKFKCELLATDIFNSSSNITNDVNYNHYSFETKCHDQPCENNGTCVPNYKTNTYSCHCQCPYYGYNCEKVLAKTWISISNCSFDYRCPDYARKRVQTYALPEPPFANVCPDNVVLDSEIQNCPTLTPTGCEGALGMQDGRILDSQISASSYYNIETYPWYARLHRVPAQSDRAVWIALRAAAGEYLQIDLGSVKTITKVATQGRVDRLQYSNKYSLAYSVDGTVWVHYHNNSCIKELPGNTDRNTVVTNVLDIPFKARHVRIIVKAFLEHPVLRCELYGC</sequence>
<dbReference type="Pfam" id="PF00754">
    <property type="entry name" value="F5_F8_type_C"/>
    <property type="match status" value="1"/>
</dbReference>
<reference evidence="6" key="1">
    <citation type="submission" date="2025-08" db="UniProtKB">
        <authorList>
            <consortium name="RefSeq"/>
        </authorList>
    </citation>
    <scope>IDENTIFICATION</scope>
    <source>
        <tissue evidence="6">Tentacle</tissue>
    </source>
</reference>
<dbReference type="OrthoDB" id="5964615at2759"/>
<protein>
    <submittedName>
        <fullName evidence="6">Lactadherin-like</fullName>
    </submittedName>
</protein>
<dbReference type="FunFam" id="2.60.120.260:FF:000016">
    <property type="entry name" value="Contactin-associated protein-like 4 isoform 1"/>
    <property type="match status" value="1"/>
</dbReference>
<evidence type="ECO:0000259" key="3">
    <source>
        <dbReference type="PROSITE" id="PS50022"/>
    </source>
</evidence>
<dbReference type="InterPro" id="IPR000421">
    <property type="entry name" value="FA58C"/>
</dbReference>
<evidence type="ECO:0000313" key="6">
    <source>
        <dbReference type="RefSeq" id="XP_031558289.1"/>
    </source>
</evidence>
<dbReference type="CDD" id="cd00054">
    <property type="entry name" value="EGF_CA"/>
    <property type="match status" value="1"/>
</dbReference>
<keyword evidence="2" id="KW-1015">Disulfide bond</keyword>
<keyword evidence="5" id="KW-1185">Reference proteome</keyword>
<feature type="domain" description="F5/8 type C" evidence="3">
    <location>
        <begin position="239"/>
        <end position="389"/>
    </location>
</feature>
<name>A0A6P8HPI1_ACTTE</name>
<evidence type="ECO:0000259" key="4">
    <source>
        <dbReference type="PROSITE" id="PS50026"/>
    </source>
</evidence>
<dbReference type="PANTHER" id="PTHR24543">
    <property type="entry name" value="MULTICOPPER OXIDASE-RELATED"/>
    <property type="match status" value="1"/>
</dbReference>
<dbReference type="PROSITE" id="PS50026">
    <property type="entry name" value="EGF_3"/>
    <property type="match status" value="1"/>
</dbReference>
<feature type="domain" description="EGF-like" evidence="4">
    <location>
        <begin position="139"/>
        <end position="177"/>
    </location>
</feature>
<dbReference type="CDD" id="cd00057">
    <property type="entry name" value="FA58C"/>
    <property type="match status" value="1"/>
</dbReference>
<proteinExistence type="inferred from homology"/>
<dbReference type="InterPro" id="IPR008979">
    <property type="entry name" value="Galactose-bd-like_sf"/>
</dbReference>
<dbReference type="PANTHER" id="PTHR24543:SF335">
    <property type="entry name" value="EGF-LIKE REPEAT AND DISCOIDIN I-LIKE DOMAIN-CONTAINING PROTEIN 3"/>
    <property type="match status" value="1"/>
</dbReference>
<accession>A0A6P8HPI1</accession>
<dbReference type="PROSITE" id="PS01186">
    <property type="entry name" value="EGF_2"/>
    <property type="match status" value="1"/>
</dbReference>
<organism evidence="5 6">
    <name type="scientific">Actinia tenebrosa</name>
    <name type="common">Australian red waratah sea anemone</name>
    <dbReference type="NCBI Taxonomy" id="6105"/>
    <lineage>
        <taxon>Eukaryota</taxon>
        <taxon>Metazoa</taxon>
        <taxon>Cnidaria</taxon>
        <taxon>Anthozoa</taxon>
        <taxon>Hexacorallia</taxon>
        <taxon>Actiniaria</taxon>
        <taxon>Actiniidae</taxon>
        <taxon>Actinia</taxon>
    </lineage>
</organism>
<evidence type="ECO:0000256" key="1">
    <source>
        <dbReference type="ARBA" id="ARBA00006373"/>
    </source>
</evidence>
<keyword evidence="2" id="KW-0245">EGF-like domain</keyword>
<evidence type="ECO:0000313" key="5">
    <source>
        <dbReference type="Proteomes" id="UP000515163"/>
    </source>
</evidence>
<dbReference type="RefSeq" id="XP_031558289.1">
    <property type="nucleotide sequence ID" value="XM_031702429.1"/>
</dbReference>
<dbReference type="Proteomes" id="UP000515163">
    <property type="component" value="Unplaced"/>
</dbReference>
<dbReference type="KEGG" id="aten:116294770"/>
<comment type="similarity">
    <text evidence="1">Belongs to the EGF domain peptide family.</text>
</comment>
<dbReference type="PROSITE" id="PS00022">
    <property type="entry name" value="EGF_1"/>
    <property type="match status" value="1"/>
</dbReference>
<gene>
    <name evidence="6" type="primary">LOC116294770</name>
</gene>
<dbReference type="SUPFAM" id="SSF57196">
    <property type="entry name" value="EGF/Laminin"/>
    <property type="match status" value="1"/>
</dbReference>
<dbReference type="InterPro" id="IPR000742">
    <property type="entry name" value="EGF"/>
</dbReference>
<dbReference type="SUPFAM" id="SSF49785">
    <property type="entry name" value="Galactose-binding domain-like"/>
    <property type="match status" value="1"/>
</dbReference>
<dbReference type="AlphaFoldDB" id="A0A6P8HPI1"/>
<comment type="caution">
    <text evidence="2">Lacks conserved residue(s) required for the propagation of feature annotation.</text>
</comment>
<dbReference type="Gene3D" id="2.60.120.260">
    <property type="entry name" value="Galactose-binding domain-like"/>
    <property type="match status" value="1"/>
</dbReference>
<dbReference type="SMART" id="SM00231">
    <property type="entry name" value="FA58C"/>
    <property type="match status" value="1"/>
</dbReference>